<name>A0ABQ5FRC2_9ASTR</name>
<keyword evidence="3" id="KW-1133">Transmembrane helix</keyword>
<comment type="caution">
    <text evidence="4">The sequence shown here is derived from an EMBL/GenBank/DDBJ whole genome shotgun (WGS) entry which is preliminary data.</text>
</comment>
<evidence type="ECO:0000256" key="2">
    <source>
        <dbReference type="SAM" id="MobiDB-lite"/>
    </source>
</evidence>
<feature type="compositionally biased region" description="Low complexity" evidence="2">
    <location>
        <begin position="1"/>
        <end position="21"/>
    </location>
</feature>
<keyword evidence="3" id="KW-0812">Transmembrane</keyword>
<reference evidence="4" key="1">
    <citation type="journal article" date="2022" name="Int. J. Mol. Sci.">
        <title>Draft Genome of Tanacetum Coccineum: Genomic Comparison of Closely Related Tanacetum-Family Plants.</title>
        <authorList>
            <person name="Yamashiro T."/>
            <person name="Shiraishi A."/>
            <person name="Nakayama K."/>
            <person name="Satake H."/>
        </authorList>
    </citation>
    <scope>NUCLEOTIDE SEQUENCE</scope>
</reference>
<accession>A0ABQ5FRC2</accession>
<organism evidence="4 5">
    <name type="scientific">Tanacetum coccineum</name>
    <dbReference type="NCBI Taxonomy" id="301880"/>
    <lineage>
        <taxon>Eukaryota</taxon>
        <taxon>Viridiplantae</taxon>
        <taxon>Streptophyta</taxon>
        <taxon>Embryophyta</taxon>
        <taxon>Tracheophyta</taxon>
        <taxon>Spermatophyta</taxon>
        <taxon>Magnoliopsida</taxon>
        <taxon>eudicotyledons</taxon>
        <taxon>Gunneridae</taxon>
        <taxon>Pentapetalae</taxon>
        <taxon>asterids</taxon>
        <taxon>campanulids</taxon>
        <taxon>Asterales</taxon>
        <taxon>Asteraceae</taxon>
        <taxon>Asteroideae</taxon>
        <taxon>Anthemideae</taxon>
        <taxon>Anthemidinae</taxon>
        <taxon>Tanacetum</taxon>
    </lineage>
</organism>
<dbReference type="Proteomes" id="UP001151760">
    <property type="component" value="Unassembled WGS sequence"/>
</dbReference>
<keyword evidence="5" id="KW-1185">Reference proteome</keyword>
<gene>
    <name evidence="4" type="ORF">Tco_1017388</name>
</gene>
<keyword evidence="1" id="KW-0175">Coiled coil</keyword>
<feature type="region of interest" description="Disordered" evidence="2">
    <location>
        <begin position="1"/>
        <end position="23"/>
    </location>
</feature>
<feature type="region of interest" description="Disordered" evidence="2">
    <location>
        <begin position="74"/>
        <end position="130"/>
    </location>
</feature>
<proteinExistence type="predicted"/>
<feature type="compositionally biased region" description="Basic and acidic residues" evidence="2">
    <location>
        <begin position="100"/>
        <end position="112"/>
    </location>
</feature>
<evidence type="ECO:0000256" key="1">
    <source>
        <dbReference type="SAM" id="Coils"/>
    </source>
</evidence>
<dbReference type="EMBL" id="BQNB010017669">
    <property type="protein sequence ID" value="GJT65908.1"/>
    <property type="molecule type" value="Genomic_DNA"/>
</dbReference>
<feature type="coiled-coil region" evidence="1">
    <location>
        <begin position="136"/>
        <end position="163"/>
    </location>
</feature>
<evidence type="ECO:0000313" key="5">
    <source>
        <dbReference type="Proteomes" id="UP001151760"/>
    </source>
</evidence>
<sequence>MYRPSFNSPPSSPQPNQGYSPLNNINLDMDMKNLFGTQNIMWDNVRAVYKIIIRVKIILWVTVLLVVRVKGSKKAKTSKTTSDSTHGGLNLNEESDGSGEEVRKVRPMGQDRAKKKASSSSRSESSCRRRIKNCVQEAARREAADLRREEVILQREMLELLRKKKRDKDFLFSNSRIDETLPRVTQEKLMGMK</sequence>
<reference evidence="4" key="2">
    <citation type="submission" date="2022-01" db="EMBL/GenBank/DDBJ databases">
        <authorList>
            <person name="Yamashiro T."/>
            <person name="Shiraishi A."/>
            <person name="Satake H."/>
            <person name="Nakayama K."/>
        </authorList>
    </citation>
    <scope>NUCLEOTIDE SEQUENCE</scope>
</reference>
<evidence type="ECO:0000313" key="4">
    <source>
        <dbReference type="EMBL" id="GJT65908.1"/>
    </source>
</evidence>
<keyword evidence="3" id="KW-0472">Membrane</keyword>
<evidence type="ECO:0008006" key="6">
    <source>
        <dbReference type="Google" id="ProtNLM"/>
    </source>
</evidence>
<feature type="transmembrane region" description="Helical" evidence="3">
    <location>
        <begin position="51"/>
        <end position="69"/>
    </location>
</feature>
<protein>
    <recommendedName>
        <fullName evidence="6">No apical meristem-associated C-terminal domain-containing protein</fullName>
    </recommendedName>
</protein>
<evidence type="ECO:0000256" key="3">
    <source>
        <dbReference type="SAM" id="Phobius"/>
    </source>
</evidence>